<dbReference type="Gene3D" id="1.10.3470.10">
    <property type="entry name" value="ABC transporter involved in vitamin B12 uptake, BtuC"/>
    <property type="match status" value="1"/>
</dbReference>
<protein>
    <submittedName>
        <fullName evidence="9">Uncharacterized protein</fullName>
    </submittedName>
</protein>
<name>A0A6V8KMD7_9ACTN</name>
<evidence type="ECO:0000313" key="10">
    <source>
        <dbReference type="Proteomes" id="UP000482800"/>
    </source>
</evidence>
<dbReference type="RefSeq" id="WP_308784716.1">
    <property type="nucleotide sequence ID" value="NZ_BAABGO010000007.1"/>
</dbReference>
<dbReference type="SUPFAM" id="SSF81345">
    <property type="entry name" value="ABC transporter involved in vitamin B12 uptake, BtuC"/>
    <property type="match status" value="1"/>
</dbReference>
<evidence type="ECO:0000313" key="9">
    <source>
        <dbReference type="EMBL" id="GFJ83116.1"/>
    </source>
</evidence>
<keyword evidence="7 8" id="KW-0472">Membrane</keyword>
<feature type="transmembrane region" description="Helical" evidence="8">
    <location>
        <begin position="32"/>
        <end position="63"/>
    </location>
</feature>
<dbReference type="GO" id="GO:0022857">
    <property type="term" value="F:transmembrane transporter activity"/>
    <property type="evidence" value="ECO:0007669"/>
    <property type="project" value="InterPro"/>
</dbReference>
<organism evidence="9 10">
    <name type="scientific">Phytohabitans houttuyneae</name>
    <dbReference type="NCBI Taxonomy" id="1076126"/>
    <lineage>
        <taxon>Bacteria</taxon>
        <taxon>Bacillati</taxon>
        <taxon>Actinomycetota</taxon>
        <taxon>Actinomycetes</taxon>
        <taxon>Micromonosporales</taxon>
        <taxon>Micromonosporaceae</taxon>
    </lineage>
</organism>
<reference evidence="9 10" key="2">
    <citation type="submission" date="2020-03" db="EMBL/GenBank/DDBJ databases">
        <authorList>
            <person name="Ichikawa N."/>
            <person name="Kimura A."/>
            <person name="Kitahashi Y."/>
            <person name="Uohara A."/>
        </authorList>
    </citation>
    <scope>NUCLEOTIDE SEQUENCE [LARGE SCALE GENOMIC DNA]</scope>
    <source>
        <strain evidence="9 10">NBRC 108639</strain>
    </source>
</reference>
<keyword evidence="4" id="KW-1003">Cell membrane</keyword>
<sequence length="131" mass="13399">MDLHYGRKLALLEMGEDTARSLGVPVGHTRGMLILAAIALSAIALSAVATAAAGPIAFVALAARPGTSLMSRFFASTPHVVRGRAHQTGRERARTSPVRASGLSGYVGIDLLVNVAPAGPSGQSQAQETAL</sequence>
<evidence type="ECO:0000256" key="4">
    <source>
        <dbReference type="ARBA" id="ARBA00022475"/>
    </source>
</evidence>
<evidence type="ECO:0000256" key="7">
    <source>
        <dbReference type="ARBA" id="ARBA00023136"/>
    </source>
</evidence>
<evidence type="ECO:0000256" key="8">
    <source>
        <dbReference type="SAM" id="Phobius"/>
    </source>
</evidence>
<accession>A0A6V8KMD7</accession>
<dbReference type="InterPro" id="IPR000522">
    <property type="entry name" value="ABC_transptr_permease_BtuC"/>
</dbReference>
<gene>
    <name evidence="9" type="ORF">Phou_072960</name>
</gene>
<comment type="caution">
    <text evidence="9">The sequence shown here is derived from an EMBL/GenBank/DDBJ whole genome shotgun (WGS) entry which is preliminary data.</text>
</comment>
<dbReference type="GO" id="GO:0005886">
    <property type="term" value="C:plasma membrane"/>
    <property type="evidence" value="ECO:0007669"/>
    <property type="project" value="UniProtKB-SubCell"/>
</dbReference>
<dbReference type="AlphaFoldDB" id="A0A6V8KMD7"/>
<dbReference type="Pfam" id="PF01032">
    <property type="entry name" value="FecCD"/>
    <property type="match status" value="1"/>
</dbReference>
<keyword evidence="5 8" id="KW-0812">Transmembrane</keyword>
<evidence type="ECO:0000256" key="3">
    <source>
        <dbReference type="ARBA" id="ARBA00022448"/>
    </source>
</evidence>
<dbReference type="InterPro" id="IPR037294">
    <property type="entry name" value="ABC_BtuC-like"/>
</dbReference>
<dbReference type="EMBL" id="BLPF01000003">
    <property type="protein sequence ID" value="GFJ83116.1"/>
    <property type="molecule type" value="Genomic_DNA"/>
</dbReference>
<keyword evidence="10" id="KW-1185">Reference proteome</keyword>
<reference evidence="9 10" key="1">
    <citation type="submission" date="2020-03" db="EMBL/GenBank/DDBJ databases">
        <title>Whole genome shotgun sequence of Phytohabitans houttuyneae NBRC 108639.</title>
        <authorList>
            <person name="Komaki H."/>
            <person name="Tamura T."/>
        </authorList>
    </citation>
    <scope>NUCLEOTIDE SEQUENCE [LARGE SCALE GENOMIC DNA]</scope>
    <source>
        <strain evidence="9 10">NBRC 108639</strain>
    </source>
</reference>
<keyword evidence="6 8" id="KW-1133">Transmembrane helix</keyword>
<evidence type="ECO:0000256" key="6">
    <source>
        <dbReference type="ARBA" id="ARBA00022989"/>
    </source>
</evidence>
<evidence type="ECO:0000256" key="1">
    <source>
        <dbReference type="ARBA" id="ARBA00004651"/>
    </source>
</evidence>
<dbReference type="Proteomes" id="UP000482800">
    <property type="component" value="Unassembled WGS sequence"/>
</dbReference>
<keyword evidence="3" id="KW-0813">Transport</keyword>
<comment type="similarity">
    <text evidence="2">Belongs to the binding-protein-dependent transport system permease family. FecCD subfamily.</text>
</comment>
<comment type="subcellular location">
    <subcellularLocation>
        <location evidence="1">Cell membrane</location>
        <topology evidence="1">Multi-pass membrane protein</topology>
    </subcellularLocation>
</comment>
<evidence type="ECO:0000256" key="5">
    <source>
        <dbReference type="ARBA" id="ARBA00022692"/>
    </source>
</evidence>
<evidence type="ECO:0000256" key="2">
    <source>
        <dbReference type="ARBA" id="ARBA00007935"/>
    </source>
</evidence>
<proteinExistence type="inferred from homology"/>